<dbReference type="Pfam" id="PF00990">
    <property type="entry name" value="GGDEF"/>
    <property type="match status" value="1"/>
</dbReference>
<reference evidence="1 2" key="1">
    <citation type="journal article" date="2015" name="Genome Announc.">
        <title>Complete Genome Sequence of Steroid-Transforming Nocardioides simplex VKM Ac-2033D.</title>
        <authorList>
            <person name="Shtratnikova V.Y."/>
            <person name="Schelkunov M.I."/>
            <person name="Pekov Y.A."/>
            <person name="Fokina V.V."/>
            <person name="Logacheva M.D."/>
            <person name="Sokolov S.L."/>
            <person name="Bragin E.Y."/>
            <person name="Ashapkin V.V."/>
            <person name="Donova M.V."/>
        </authorList>
    </citation>
    <scope>NUCLEOTIDE SEQUENCE [LARGE SCALE GENOMIC DNA]</scope>
    <source>
        <strain evidence="1 2">VKM Ac-2033D</strain>
    </source>
</reference>
<dbReference type="Gene3D" id="3.30.70.270">
    <property type="match status" value="1"/>
</dbReference>
<dbReference type="OrthoDB" id="23692at2"/>
<accession>A0A0A1DPK7</accession>
<dbReference type="HOGENOM" id="CLU_000445_11_1_11"/>
<gene>
    <name evidence="1" type="ORF">KR76_25670</name>
</gene>
<dbReference type="PROSITE" id="PS50887">
    <property type="entry name" value="GGDEF"/>
    <property type="match status" value="1"/>
</dbReference>
<evidence type="ECO:0000313" key="2">
    <source>
        <dbReference type="Proteomes" id="UP000030300"/>
    </source>
</evidence>
<dbReference type="GeneID" id="96612139"/>
<dbReference type="PANTHER" id="PTHR45138:SF9">
    <property type="entry name" value="DIGUANYLATE CYCLASE DGCM-RELATED"/>
    <property type="match status" value="1"/>
</dbReference>
<dbReference type="NCBIfam" id="TIGR00254">
    <property type="entry name" value="GGDEF"/>
    <property type="match status" value="1"/>
</dbReference>
<dbReference type="eggNOG" id="COG3706">
    <property type="taxonomic scope" value="Bacteria"/>
</dbReference>
<dbReference type="EMBL" id="CP009896">
    <property type="protein sequence ID" value="AIY19314.1"/>
    <property type="molecule type" value="Genomic_DNA"/>
</dbReference>
<dbReference type="GO" id="GO:0043709">
    <property type="term" value="P:cell adhesion involved in single-species biofilm formation"/>
    <property type="evidence" value="ECO:0007669"/>
    <property type="project" value="TreeGrafter"/>
</dbReference>
<protein>
    <submittedName>
        <fullName evidence="1">GGDEF domain</fullName>
    </submittedName>
</protein>
<name>A0A0A1DPK7_NOCSI</name>
<evidence type="ECO:0000313" key="1">
    <source>
        <dbReference type="EMBL" id="AIY19314.1"/>
    </source>
</evidence>
<sequence>MLDLVTLRIAFGLVALSVLVLVYGVTFRTTRSAYSGWWCVSIGCFILSATLFLFDGTALQVVGNPAGNMMGVLGAGCVWASARSLRAVPVPRWQLAAVPAVVAVASALGDPTVDSWSGGAAFLTGMALLIGRSTLELVLLLRQTDVGVDSPAQNRFALVAMAVVSSLLGAYYLARATAFVTVGPQHPVFQNAFGGQVTTLLTMILLVVATFGMSALAADQQIAELRRRATRDSLTGLLNRAEFYREGQVILDRGRFGTDAALVLADLDRFKDINDDAGHAAGDDALTAFADACREVIGPRGIVGRLGGDEFVILTVHGTAEDLTATIAHRYAEADGTPTVSFGIASVLPGDDVALGLARADHALYRAKAAGRAQAIRHDDRPAFLVGGRRTA</sequence>
<dbReference type="RefSeq" id="WP_038682396.1">
    <property type="nucleotide sequence ID" value="NZ_BJMC01000021.1"/>
</dbReference>
<organism evidence="1 2">
    <name type="scientific">Nocardioides simplex</name>
    <name type="common">Arthrobacter simplex</name>
    <dbReference type="NCBI Taxonomy" id="2045"/>
    <lineage>
        <taxon>Bacteria</taxon>
        <taxon>Bacillati</taxon>
        <taxon>Actinomycetota</taxon>
        <taxon>Actinomycetes</taxon>
        <taxon>Propionibacteriales</taxon>
        <taxon>Nocardioidaceae</taxon>
        <taxon>Pimelobacter</taxon>
    </lineage>
</organism>
<dbReference type="KEGG" id="psim:KR76_25670"/>
<keyword evidence="2" id="KW-1185">Reference proteome</keyword>
<dbReference type="CDD" id="cd01949">
    <property type="entry name" value="GGDEF"/>
    <property type="match status" value="1"/>
</dbReference>
<dbReference type="GO" id="GO:0052621">
    <property type="term" value="F:diguanylate cyclase activity"/>
    <property type="evidence" value="ECO:0007669"/>
    <property type="project" value="TreeGrafter"/>
</dbReference>
<dbReference type="Proteomes" id="UP000030300">
    <property type="component" value="Chromosome"/>
</dbReference>
<dbReference type="STRING" id="2045.KR76_25670"/>
<dbReference type="PANTHER" id="PTHR45138">
    <property type="entry name" value="REGULATORY COMPONENTS OF SENSORY TRANSDUCTION SYSTEM"/>
    <property type="match status" value="1"/>
</dbReference>
<dbReference type="SUPFAM" id="SSF55073">
    <property type="entry name" value="Nucleotide cyclase"/>
    <property type="match status" value="1"/>
</dbReference>
<dbReference type="InterPro" id="IPR000160">
    <property type="entry name" value="GGDEF_dom"/>
</dbReference>
<dbReference type="GO" id="GO:1902201">
    <property type="term" value="P:negative regulation of bacterial-type flagellum-dependent cell motility"/>
    <property type="evidence" value="ECO:0007669"/>
    <property type="project" value="TreeGrafter"/>
</dbReference>
<dbReference type="InterPro" id="IPR029787">
    <property type="entry name" value="Nucleotide_cyclase"/>
</dbReference>
<dbReference type="AlphaFoldDB" id="A0A0A1DPK7"/>
<dbReference type="InterPro" id="IPR043128">
    <property type="entry name" value="Rev_trsase/Diguanyl_cyclase"/>
</dbReference>
<dbReference type="GO" id="GO:0005886">
    <property type="term" value="C:plasma membrane"/>
    <property type="evidence" value="ECO:0007669"/>
    <property type="project" value="TreeGrafter"/>
</dbReference>
<dbReference type="SMART" id="SM00267">
    <property type="entry name" value="GGDEF"/>
    <property type="match status" value="1"/>
</dbReference>
<dbReference type="InterPro" id="IPR050469">
    <property type="entry name" value="Diguanylate_Cyclase"/>
</dbReference>
<proteinExistence type="predicted"/>